<dbReference type="Gene3D" id="3.60.10.10">
    <property type="entry name" value="Endonuclease/exonuclease/phosphatase"/>
    <property type="match status" value="1"/>
</dbReference>
<feature type="active site" description="Proton acceptor" evidence="5">
    <location>
        <position position="273"/>
    </location>
</feature>
<feature type="domain" description="Endonuclease/exonuclease/phosphatase" evidence="8">
    <location>
        <begin position="4"/>
        <end position="273"/>
    </location>
</feature>
<dbReference type="NCBIfam" id="TIGR00195">
    <property type="entry name" value="exoDNase_III"/>
    <property type="match status" value="1"/>
</dbReference>
<comment type="similarity">
    <text evidence="1">Belongs to the DNA repair enzymes AP/ExoA family.</text>
</comment>
<evidence type="ECO:0000259" key="8">
    <source>
        <dbReference type="Pfam" id="PF03372"/>
    </source>
</evidence>
<dbReference type="RefSeq" id="WP_137450687.1">
    <property type="nucleotide sequence ID" value="NZ_SZZH01000003.1"/>
</dbReference>
<dbReference type="SUPFAM" id="SSF56219">
    <property type="entry name" value="DNase I-like"/>
    <property type="match status" value="1"/>
</dbReference>
<dbReference type="GO" id="GO:0046872">
    <property type="term" value="F:metal ion binding"/>
    <property type="evidence" value="ECO:0007669"/>
    <property type="project" value="UniProtKB-KW"/>
</dbReference>
<dbReference type="OrthoDB" id="9803914at2"/>
<dbReference type="GO" id="GO:0006281">
    <property type="term" value="P:DNA repair"/>
    <property type="evidence" value="ECO:0007669"/>
    <property type="project" value="InterPro"/>
</dbReference>
<dbReference type="PANTHER" id="PTHR43250">
    <property type="entry name" value="EXODEOXYRIBONUCLEASE III"/>
    <property type="match status" value="1"/>
</dbReference>
<keyword evidence="10" id="KW-1185">Reference proteome</keyword>
<feature type="site" description="Transition state stabilizer" evidence="7">
    <location>
        <position position="161"/>
    </location>
</feature>
<feature type="binding site" evidence="6">
    <location>
        <position position="35"/>
    </location>
    <ligand>
        <name>Mg(2+)</name>
        <dbReference type="ChEBI" id="CHEBI:18420"/>
        <label>1</label>
    </ligand>
</feature>
<dbReference type="PROSITE" id="PS51435">
    <property type="entry name" value="AP_NUCLEASE_F1_4"/>
    <property type="match status" value="1"/>
</dbReference>
<accession>A0A4V6CTB9</accession>
<dbReference type="NCBIfam" id="TIGR00633">
    <property type="entry name" value="xth"/>
    <property type="match status" value="1"/>
</dbReference>
<evidence type="ECO:0000256" key="5">
    <source>
        <dbReference type="PIRSR" id="PIRSR604808-1"/>
    </source>
</evidence>
<feature type="active site" evidence="5">
    <location>
        <position position="115"/>
    </location>
</feature>
<evidence type="ECO:0000256" key="2">
    <source>
        <dbReference type="ARBA" id="ARBA00022723"/>
    </source>
</evidence>
<comment type="caution">
    <text evidence="9">The sequence shown here is derived from an EMBL/GenBank/DDBJ whole genome shotgun (WGS) entry which is preliminary data.</text>
</comment>
<feature type="binding site" evidence="6">
    <location>
        <position position="159"/>
    </location>
    <ligand>
        <name>Mg(2+)</name>
        <dbReference type="ChEBI" id="CHEBI:18420"/>
        <label>1</label>
    </ligand>
</feature>
<gene>
    <name evidence="9" type="primary">xth</name>
    <name evidence="9" type="ORF">FDO65_14920</name>
</gene>
<evidence type="ECO:0000256" key="4">
    <source>
        <dbReference type="ARBA" id="ARBA00022842"/>
    </source>
</evidence>
<dbReference type="Pfam" id="PF03372">
    <property type="entry name" value="Exo_endo_phos"/>
    <property type="match status" value="1"/>
</dbReference>
<organism evidence="9 10">
    <name type="scientific">Nakamurella flava</name>
    <dbReference type="NCBI Taxonomy" id="2576308"/>
    <lineage>
        <taxon>Bacteria</taxon>
        <taxon>Bacillati</taxon>
        <taxon>Actinomycetota</taxon>
        <taxon>Actinomycetes</taxon>
        <taxon>Nakamurellales</taxon>
        <taxon>Nakamurellaceae</taxon>
        <taxon>Nakamurella</taxon>
    </lineage>
</organism>
<reference evidence="9 10" key="1">
    <citation type="submission" date="2019-05" db="EMBL/GenBank/DDBJ databases">
        <title>Nakamurella sp. N5BH11, whole genome shotgun sequence.</title>
        <authorList>
            <person name="Tuo L."/>
        </authorList>
    </citation>
    <scope>NUCLEOTIDE SEQUENCE [LARGE SCALE GENOMIC DNA]</scope>
    <source>
        <strain evidence="9 10">N5BH11</strain>
    </source>
</reference>
<dbReference type="InterPro" id="IPR004808">
    <property type="entry name" value="AP_endonuc_1"/>
</dbReference>
<evidence type="ECO:0000256" key="3">
    <source>
        <dbReference type="ARBA" id="ARBA00022801"/>
    </source>
</evidence>
<feature type="binding site" evidence="6">
    <location>
        <position position="272"/>
    </location>
    <ligand>
        <name>Mg(2+)</name>
        <dbReference type="ChEBI" id="CHEBI:18420"/>
        <label>1</label>
    </ligand>
</feature>
<feature type="site" description="Important for catalytic activity" evidence="7">
    <location>
        <position position="243"/>
    </location>
</feature>
<dbReference type="InterPro" id="IPR037493">
    <property type="entry name" value="ExoIII-like"/>
</dbReference>
<evidence type="ECO:0000256" key="6">
    <source>
        <dbReference type="PIRSR" id="PIRSR604808-2"/>
    </source>
</evidence>
<dbReference type="GO" id="GO:0008311">
    <property type="term" value="F:double-stranded DNA 3'-5' DNA exonuclease activity"/>
    <property type="evidence" value="ECO:0007669"/>
    <property type="project" value="UniProtKB-EC"/>
</dbReference>
<feature type="binding site" evidence="6">
    <location>
        <position position="161"/>
    </location>
    <ligand>
        <name>Mg(2+)</name>
        <dbReference type="ChEBI" id="CHEBI:18420"/>
        <label>1</label>
    </ligand>
</feature>
<protein>
    <submittedName>
        <fullName evidence="9">Exodeoxyribonuclease III</fullName>
        <ecNumber evidence="9">3.1.11.2</ecNumber>
    </submittedName>
</protein>
<keyword evidence="6" id="KW-0464">Manganese</keyword>
<evidence type="ECO:0000256" key="1">
    <source>
        <dbReference type="ARBA" id="ARBA00007092"/>
    </source>
</evidence>
<dbReference type="EC" id="3.1.11.2" evidence="9"/>
<evidence type="ECO:0000256" key="7">
    <source>
        <dbReference type="PIRSR" id="PIRSR604808-3"/>
    </source>
</evidence>
<sequence length="285" mass="30541">MTIATANVNGIRAAVRRGFAGWLAARNPDVLCLQEVRAGESDIPAGTCDGYHLAYHEGSQKGRAGVAVLTRTAPEAVRVGFGSAEFDTQGRYIEVDLPGPTPGDPAGRLTVASLYLPKGAASGEILDSKLRFCKQLAEHVRSRSAEAEATGGAYLVAGDFNIAPTQDDLKAWKTNLRSPGFLPVEREWFADLLAPPGGEGADSGTAPAVVDVLRRLHPDRPGPYTWWSWRGRQFDNDAGWRIDLHLASPSLAATAMVGGVDREASYEARVSDHSPVWVDYGWASS</sequence>
<feature type="site" description="Interaction with DNA substrate" evidence="7">
    <location>
        <position position="273"/>
    </location>
</feature>
<dbReference type="Proteomes" id="UP000306985">
    <property type="component" value="Unassembled WGS sequence"/>
</dbReference>
<keyword evidence="2 6" id="KW-0479">Metal-binding</keyword>
<comment type="cofactor">
    <cofactor evidence="6">
        <name>Mg(2+)</name>
        <dbReference type="ChEBI" id="CHEBI:18420"/>
    </cofactor>
    <cofactor evidence="6">
        <name>Mn(2+)</name>
        <dbReference type="ChEBI" id="CHEBI:29035"/>
    </cofactor>
    <text evidence="6">Probably binds two magnesium or manganese ions per subunit.</text>
</comment>
<name>A0A4V6CTB9_9ACTN</name>
<dbReference type="InterPro" id="IPR005135">
    <property type="entry name" value="Endo/exonuclease/phosphatase"/>
</dbReference>
<dbReference type="InterPro" id="IPR036691">
    <property type="entry name" value="Endo/exonu/phosph_ase_sf"/>
</dbReference>
<feature type="binding site" evidence="6">
    <location>
        <position position="7"/>
    </location>
    <ligand>
        <name>Mg(2+)</name>
        <dbReference type="ChEBI" id="CHEBI:18420"/>
        <label>1</label>
    </ligand>
</feature>
<keyword evidence="3 9" id="KW-0378">Hydrolase</keyword>
<keyword evidence="4 6" id="KW-0460">Magnesium</keyword>
<evidence type="ECO:0000313" key="10">
    <source>
        <dbReference type="Proteomes" id="UP000306985"/>
    </source>
</evidence>
<dbReference type="AlphaFoldDB" id="A0A4V6CTB9"/>
<feature type="binding site" evidence="6">
    <location>
        <position position="273"/>
    </location>
    <ligand>
        <name>Mg(2+)</name>
        <dbReference type="ChEBI" id="CHEBI:18420"/>
        <label>1</label>
    </ligand>
</feature>
<feature type="active site" description="Proton donor/acceptor" evidence="5">
    <location>
        <position position="159"/>
    </location>
</feature>
<evidence type="ECO:0000313" key="9">
    <source>
        <dbReference type="EMBL" id="TKV59025.1"/>
    </source>
</evidence>
<proteinExistence type="inferred from homology"/>
<dbReference type="EMBL" id="SZZH01000003">
    <property type="protein sequence ID" value="TKV59025.1"/>
    <property type="molecule type" value="Genomic_DNA"/>
</dbReference>
<dbReference type="PANTHER" id="PTHR43250:SF2">
    <property type="entry name" value="EXODEOXYRIBONUCLEASE III"/>
    <property type="match status" value="1"/>
</dbReference>